<feature type="transmembrane region" description="Helical" evidence="2">
    <location>
        <begin position="701"/>
        <end position="719"/>
    </location>
</feature>
<dbReference type="HOGENOM" id="CLU_247704_0_0_11"/>
<feature type="transmembrane region" description="Helical" evidence="2">
    <location>
        <begin position="380"/>
        <end position="398"/>
    </location>
</feature>
<keyword evidence="3" id="KW-0732">Signal</keyword>
<feature type="transmembrane region" description="Helical" evidence="2">
    <location>
        <begin position="1192"/>
        <end position="1212"/>
    </location>
</feature>
<evidence type="ECO:0000256" key="2">
    <source>
        <dbReference type="SAM" id="Phobius"/>
    </source>
</evidence>
<feature type="transmembrane region" description="Helical" evidence="2">
    <location>
        <begin position="448"/>
        <end position="472"/>
    </location>
</feature>
<feature type="transmembrane region" description="Helical" evidence="2">
    <location>
        <begin position="1318"/>
        <end position="1338"/>
    </location>
</feature>
<feature type="transmembrane region" description="Helical" evidence="2">
    <location>
        <begin position="422"/>
        <end position="442"/>
    </location>
</feature>
<keyword evidence="2" id="KW-1133">Transmembrane helix</keyword>
<sequence length="1521" mass="153297">MNSPVRLLVLALATFATLVGGTAPAWAAAALPGAATAGDAAGASGGAAATHVAAQAPTQTPLVLVGAAGLQWSDVDPARTPNLWRLVAGGSVASVSVRTLTPTCPVDAWLTLSAGSRVLADADDRDAPAEPDPEDPTTEPTLGCPDLPAPAATGELEAATVPGWDGLVARDPLSPPTAVPGALGELAREAGVCATAVGPGAAVALAGADGSVDRYLSDPADLTAADVTACPVTVVDLGALPDAAAERTEALEVLDTQVGTLAGLVPGGGRLVAAGVSDTPLGPSDLQVVVDWTAPGGDPTWLTSTSSRWPGVVVLADVSATVADALATSGELEDGSTATAPFTGSALERGDARRLSVARTVENRRYLGVLTETVPQMTPVLVGTLALADVLVVGGLVLSRRRASAREPGAVARSAHRHRRRLALAVLTVASSLPVAATLATLSRWWVWATPVTTLALAVTSATVAVALVAWWLSRLLAASPWRLPTTLAGITWVVLTVDGLTGTTLQQGSLLGPAPSLGARFYGFSNTVFAVYAVAGLVLAAGTAAMLLRRGRARAATVVAGALGVVTVLVDGLPPFGADLGGIFALVPGFAVLVLGVAGVRVTWGRLVAIGAATVGVVLVVAVTDWATGPKTHLGGFVQSVLDGHALGVVAGKAAGAWATVANPGGALLLVGAVALTWALLDPERWRLDGVAAAYAEYPLLRRLVLALVTTAAVGTVLNDSGIAVTLFVTLVAAPMLLSGPLEHAERSAAATGARAASPSTTPAAAAAPEDDRSPRVAPTAGMLVGVSSAVLVALLLGSTALPARGLASAGDVTGPGTPVVDAGSPVVLVGTQGLRWDDVTPAQTPALWELLRDGASGAGVTPAVTGPSADCAAAGWLGLSSGRSPVTGQTVDGTWTCQPWSVEAGGAGAGAVVEGWDGLVALQSRSEFRPRLGVLGAALADAGVCATAVGPGAGLALAGRDGTVDRYFDLDAALADPQDAFGCPLTVVDAGAAAFHPTGVGTTSRPVPDDATTGNPTVDGDARAAAVRAVDATVRRVLAAVPDDATVLVLDVGNPSPARPSLGIGLADADAGDAPAYLTSAATRWLGVVRLLDVPTTLVEAFGLPRPVDVSGSPLTLAHERPSDTTDTVSELAGITHRDHSLRVTTGTVTTVPTYVSLLALVPVVLLLPRWRRAGRARAVRATSRVLDGVLLACASVPAAAFLMSAWGWWRLESPSAGLWTSLLASTAVVALVGALAPRRPAWAGPTLVATLTFAVLTLDAVLGTPMHRGSPLGSSPTLGGRYYGFGNPTYSVYAVAAVFCAAGVATFVARRWNRVAGAVVAGVIGLVTLVVTVWPTFGVDVGGGLVLLPVFVVLVLGVLGARLTWRRLFLAGGAGVLLVALIGVLDWMRPAAERTHLGAFVQSVLDGTAVETVVRKAGYALRSLGGGFPAWLALAVLVGVVLALWGGRRLRAAWLVRAEEAWPMLRPVLVALLVAGVGGALVNDYGIRVVTIMLFAAVPLVGLLVLRTDDARAAVGQR</sequence>
<dbReference type="eggNOG" id="COG3119">
    <property type="taxonomic scope" value="Bacteria"/>
</dbReference>
<dbReference type="STRING" id="743718.Isova_2850"/>
<feature type="transmembrane region" description="Helical" evidence="2">
    <location>
        <begin position="1344"/>
        <end position="1364"/>
    </location>
</feature>
<keyword evidence="2" id="KW-0812">Transmembrane</keyword>
<feature type="transmembrane region" description="Helical" evidence="2">
    <location>
        <begin position="522"/>
        <end position="549"/>
    </location>
</feature>
<feature type="transmembrane region" description="Helical" evidence="2">
    <location>
        <begin position="782"/>
        <end position="803"/>
    </location>
</feature>
<organism evidence="5">
    <name type="scientific">Isoptericola variabilis (strain 225)</name>
    <dbReference type="NCBI Taxonomy" id="743718"/>
    <lineage>
        <taxon>Bacteria</taxon>
        <taxon>Bacillati</taxon>
        <taxon>Actinomycetota</taxon>
        <taxon>Actinomycetes</taxon>
        <taxon>Micrococcales</taxon>
        <taxon>Promicromonosporaceae</taxon>
        <taxon>Isoptericola</taxon>
    </lineage>
</organism>
<gene>
    <name evidence="4" type="ordered locus">Isova_2850</name>
</gene>
<accession>F6FVN5</accession>
<dbReference type="Gene3D" id="3.40.720.10">
    <property type="entry name" value="Alkaline Phosphatase, subunit A"/>
    <property type="match status" value="1"/>
</dbReference>
<reference evidence="4 5" key="1">
    <citation type="submission" date="2011-05" db="EMBL/GenBank/DDBJ databases">
        <title>Complete sequence of Isoptericola variabilis 225.</title>
        <authorList>
            <consortium name="US DOE Joint Genome Institute"/>
            <person name="Lucas S."/>
            <person name="Han J."/>
            <person name="Lapidus A."/>
            <person name="Cheng J.-F."/>
            <person name="Goodwin L."/>
            <person name="Pitluck S."/>
            <person name="Peters L."/>
            <person name="Mikhailova N."/>
            <person name="Zeytun A."/>
            <person name="Han C."/>
            <person name="Tapia R."/>
            <person name="Land M."/>
            <person name="Hauser L."/>
            <person name="Kyrpides N."/>
            <person name="Ivanova N."/>
            <person name="Pagani I."/>
            <person name="Siebers A."/>
            <person name="Allgaier M."/>
            <person name="Thelen M."/>
            <person name="Hugenholtz P."/>
            <person name="Gladden J."/>
            <person name="Woyke T."/>
        </authorList>
    </citation>
    <scope>NUCLEOTIDE SEQUENCE [LARGE SCALE GENOMIC DNA]</scope>
    <source>
        <strain evidence="5">225</strain>
    </source>
</reference>
<feature type="transmembrane region" description="Helical" evidence="2">
    <location>
        <begin position="556"/>
        <end position="575"/>
    </location>
</feature>
<dbReference type="EMBL" id="CP002810">
    <property type="protein sequence ID" value="AEG45536.1"/>
    <property type="molecule type" value="Genomic_DNA"/>
</dbReference>
<dbReference type="InterPro" id="IPR017850">
    <property type="entry name" value="Alkaline_phosphatase_core_sf"/>
</dbReference>
<feature type="transmembrane region" description="Helical" evidence="2">
    <location>
        <begin position="1245"/>
        <end position="1265"/>
    </location>
</feature>
<feature type="transmembrane region" description="Helical" evidence="2">
    <location>
        <begin position="608"/>
        <end position="628"/>
    </location>
</feature>
<feature type="transmembrane region" description="Helical" evidence="2">
    <location>
        <begin position="484"/>
        <end position="502"/>
    </location>
</feature>
<feature type="transmembrane region" description="Helical" evidence="2">
    <location>
        <begin position="1293"/>
        <end position="1311"/>
    </location>
</feature>
<evidence type="ECO:0000313" key="5">
    <source>
        <dbReference type="Proteomes" id="UP000009236"/>
    </source>
</evidence>
<keyword evidence="2" id="KW-0472">Membrane</keyword>
<dbReference type="KEGG" id="iva:Isova_2850"/>
<feature type="region of interest" description="Disordered" evidence="1">
    <location>
        <begin position="123"/>
        <end position="151"/>
    </location>
</feature>
<feature type="transmembrane region" description="Helical" evidence="2">
    <location>
        <begin position="725"/>
        <end position="743"/>
    </location>
</feature>
<feature type="region of interest" description="Disordered" evidence="1">
    <location>
        <begin position="750"/>
        <end position="778"/>
    </location>
</feature>
<evidence type="ECO:0000256" key="1">
    <source>
        <dbReference type="SAM" id="MobiDB-lite"/>
    </source>
</evidence>
<feature type="transmembrane region" description="Helical" evidence="2">
    <location>
        <begin position="1154"/>
        <end position="1171"/>
    </location>
</feature>
<feature type="transmembrane region" description="Helical" evidence="2">
    <location>
        <begin position="1468"/>
        <end position="1484"/>
    </location>
</feature>
<protein>
    <submittedName>
        <fullName evidence="4">Uncharacterized protein</fullName>
    </submittedName>
</protein>
<dbReference type="RefSeq" id="WP_013839926.1">
    <property type="nucleotide sequence ID" value="NC_015588.1"/>
</dbReference>
<dbReference type="SUPFAM" id="SSF53649">
    <property type="entry name" value="Alkaline phosphatase-like"/>
    <property type="match status" value="1"/>
</dbReference>
<feature type="transmembrane region" description="Helical" evidence="2">
    <location>
        <begin position="581"/>
        <end position="601"/>
    </location>
</feature>
<keyword evidence="5" id="KW-1185">Reference proteome</keyword>
<evidence type="ECO:0000256" key="3">
    <source>
        <dbReference type="SAM" id="SignalP"/>
    </source>
</evidence>
<feature type="transmembrane region" description="Helical" evidence="2">
    <location>
        <begin position="658"/>
        <end position="681"/>
    </location>
</feature>
<feature type="transmembrane region" description="Helical" evidence="2">
    <location>
        <begin position="1218"/>
        <end position="1238"/>
    </location>
</feature>
<feature type="compositionally biased region" description="Low complexity" evidence="1">
    <location>
        <begin position="750"/>
        <end position="769"/>
    </location>
</feature>
<dbReference type="Proteomes" id="UP000009236">
    <property type="component" value="Chromosome"/>
</dbReference>
<proteinExistence type="predicted"/>
<feature type="transmembrane region" description="Helical" evidence="2">
    <location>
        <begin position="1431"/>
        <end position="1448"/>
    </location>
</feature>
<name>F6FVN5_ISOV2</name>
<feature type="signal peptide" evidence="3">
    <location>
        <begin position="1"/>
        <end position="27"/>
    </location>
</feature>
<evidence type="ECO:0000313" key="4">
    <source>
        <dbReference type="EMBL" id="AEG45536.1"/>
    </source>
</evidence>
<feature type="transmembrane region" description="Helical" evidence="2">
    <location>
        <begin position="1371"/>
        <end position="1391"/>
    </location>
</feature>
<feature type="chain" id="PRO_5003339934" evidence="3">
    <location>
        <begin position="28"/>
        <end position="1521"/>
    </location>
</feature>
<feature type="transmembrane region" description="Helical" evidence="2">
    <location>
        <begin position="1490"/>
        <end position="1509"/>
    </location>
</feature>